<dbReference type="CDD" id="cd20293">
    <property type="entry name" value="cupin_HutD_N"/>
    <property type="match status" value="1"/>
</dbReference>
<evidence type="ECO:0000313" key="2">
    <source>
        <dbReference type="EMBL" id="SMF23102.1"/>
    </source>
</evidence>
<dbReference type="SUPFAM" id="SSF51182">
    <property type="entry name" value="RmlC-like cupins"/>
    <property type="match status" value="1"/>
</dbReference>
<evidence type="ECO:0000256" key="1">
    <source>
        <dbReference type="SAM" id="MobiDB-lite"/>
    </source>
</evidence>
<dbReference type="Gene3D" id="2.60.120.10">
    <property type="entry name" value="Jelly Rolls"/>
    <property type="match status" value="1"/>
</dbReference>
<dbReference type="Pfam" id="PF05962">
    <property type="entry name" value="HutD"/>
    <property type="match status" value="1"/>
</dbReference>
<dbReference type="PANTHER" id="PTHR37943">
    <property type="entry name" value="PROTEIN VES"/>
    <property type="match status" value="1"/>
</dbReference>
<dbReference type="Proteomes" id="UP000192911">
    <property type="component" value="Unassembled WGS sequence"/>
</dbReference>
<dbReference type="InterPro" id="IPR010282">
    <property type="entry name" value="Uncharacterised_HutD/Ves"/>
</dbReference>
<dbReference type="EMBL" id="FXAH01000004">
    <property type="protein sequence ID" value="SMF23102.1"/>
    <property type="molecule type" value="Genomic_DNA"/>
</dbReference>
<dbReference type="PANTHER" id="PTHR37943:SF1">
    <property type="entry name" value="PROTEIN VES"/>
    <property type="match status" value="1"/>
</dbReference>
<sequence>MTAAPMAAIPDHSRGDTAPSTSMRIVRGAALAAAPWKNGGGVTREVAVHPPGAGFDNFVWRVSVADVERSGPFSRFAGVDRTLVLLAGAGMQIADARGMAQTSLTAPFAFVQFPGELAIDAALVDGPTRDLNIMLRRGLATSAVELWHGPGEHRLDADTVLVFCAEGPIELTDGEGAFVRLDTMDTLRVDGARAWHCTVTGGGSAVAIGIRGAC</sequence>
<dbReference type="AlphaFoldDB" id="A0A1X7DWK5"/>
<reference evidence="3" key="1">
    <citation type="submission" date="2017-04" db="EMBL/GenBank/DDBJ databases">
        <authorList>
            <person name="Varghese N."/>
            <person name="Submissions S."/>
        </authorList>
    </citation>
    <scope>NUCLEOTIDE SEQUENCE [LARGE SCALE GENOMIC DNA]</scope>
    <source>
        <strain evidence="3">Ballard 720</strain>
    </source>
</reference>
<dbReference type="InterPro" id="IPR014710">
    <property type="entry name" value="RmlC-like_jellyroll"/>
</dbReference>
<accession>A0A1X7DWK5</accession>
<gene>
    <name evidence="2" type="ORF">SAMN06295900_104152</name>
</gene>
<dbReference type="STRING" id="28094.SAMN06295900_104152"/>
<evidence type="ECO:0000313" key="3">
    <source>
        <dbReference type="Proteomes" id="UP000192911"/>
    </source>
</evidence>
<evidence type="ECO:0008006" key="4">
    <source>
        <dbReference type="Google" id="ProtNLM"/>
    </source>
</evidence>
<proteinExistence type="predicted"/>
<name>A0A1X7DWK5_TRICW</name>
<keyword evidence="3" id="KW-1185">Reference proteome</keyword>
<dbReference type="InterPro" id="IPR011051">
    <property type="entry name" value="RmlC_Cupin_sf"/>
</dbReference>
<protein>
    <recommendedName>
        <fullName evidence="4">Histidine utilization protein HutD</fullName>
    </recommendedName>
</protein>
<feature type="region of interest" description="Disordered" evidence="1">
    <location>
        <begin position="1"/>
        <end position="20"/>
    </location>
</feature>
<organism evidence="2 3">
    <name type="scientific">Trinickia caryophylli</name>
    <name type="common">Paraburkholderia caryophylli</name>
    <dbReference type="NCBI Taxonomy" id="28094"/>
    <lineage>
        <taxon>Bacteria</taxon>
        <taxon>Pseudomonadati</taxon>
        <taxon>Pseudomonadota</taxon>
        <taxon>Betaproteobacteria</taxon>
        <taxon>Burkholderiales</taxon>
        <taxon>Burkholderiaceae</taxon>
        <taxon>Trinickia</taxon>
    </lineage>
</organism>